<accession>A0A1B6GH11</accession>
<dbReference type="GO" id="GO:0005615">
    <property type="term" value="C:extracellular space"/>
    <property type="evidence" value="ECO:0007669"/>
    <property type="project" value="TreeGrafter"/>
</dbReference>
<proteinExistence type="predicted"/>
<gene>
    <name evidence="9" type="ORF">g.45322</name>
</gene>
<evidence type="ECO:0000256" key="4">
    <source>
        <dbReference type="ARBA" id="ARBA00022827"/>
    </source>
</evidence>
<dbReference type="InterPro" id="IPR036774">
    <property type="entry name" value="ERV/ALR_sulphydryl_oxid_sf"/>
</dbReference>
<dbReference type="PANTHER" id="PTHR22897:SF8">
    <property type="entry name" value="SULFHYDRYL OXIDASE"/>
    <property type="match status" value="1"/>
</dbReference>
<organism evidence="9">
    <name type="scientific">Cuerna arida</name>
    <dbReference type="NCBI Taxonomy" id="1464854"/>
    <lineage>
        <taxon>Eukaryota</taxon>
        <taxon>Metazoa</taxon>
        <taxon>Ecdysozoa</taxon>
        <taxon>Arthropoda</taxon>
        <taxon>Hexapoda</taxon>
        <taxon>Insecta</taxon>
        <taxon>Pterygota</taxon>
        <taxon>Neoptera</taxon>
        <taxon>Paraneoptera</taxon>
        <taxon>Hemiptera</taxon>
        <taxon>Auchenorrhyncha</taxon>
        <taxon>Membracoidea</taxon>
        <taxon>Cicadellidae</taxon>
        <taxon>Cicadellinae</taxon>
        <taxon>Proconiini</taxon>
        <taxon>Cuerna</taxon>
    </lineage>
</organism>
<dbReference type="GO" id="GO:0006457">
    <property type="term" value="P:protein folding"/>
    <property type="evidence" value="ECO:0007669"/>
    <property type="project" value="TreeGrafter"/>
</dbReference>
<evidence type="ECO:0000256" key="5">
    <source>
        <dbReference type="ARBA" id="ARBA00023002"/>
    </source>
</evidence>
<dbReference type="EMBL" id="GECZ01008186">
    <property type="protein sequence ID" value="JAS61583.1"/>
    <property type="molecule type" value="Transcribed_RNA"/>
</dbReference>
<comment type="cofactor">
    <cofactor evidence="1 7">
        <name>FAD</name>
        <dbReference type="ChEBI" id="CHEBI:57692"/>
    </cofactor>
</comment>
<feature type="non-terminal residue" evidence="9">
    <location>
        <position position="1"/>
    </location>
</feature>
<protein>
    <recommendedName>
        <fullName evidence="7">Sulfhydryl oxidase</fullName>
        <ecNumber evidence="7">1.8.3.2</ecNumber>
    </recommendedName>
</protein>
<keyword evidence="3" id="KW-0732">Signal</keyword>
<evidence type="ECO:0000256" key="3">
    <source>
        <dbReference type="ARBA" id="ARBA00022729"/>
    </source>
</evidence>
<dbReference type="GO" id="GO:0003756">
    <property type="term" value="F:protein disulfide isomerase activity"/>
    <property type="evidence" value="ECO:0007669"/>
    <property type="project" value="TreeGrafter"/>
</dbReference>
<name>A0A1B6GH11_9HEMI</name>
<dbReference type="PANTHER" id="PTHR22897">
    <property type="entry name" value="QUIESCIN Q6-RELATED SULFHYDRYL OXIDASE"/>
    <property type="match status" value="1"/>
</dbReference>
<dbReference type="AlphaFoldDB" id="A0A1B6GH11"/>
<evidence type="ECO:0000256" key="7">
    <source>
        <dbReference type="RuleBase" id="RU371123"/>
    </source>
</evidence>
<keyword evidence="4 7" id="KW-0274">FAD</keyword>
<dbReference type="SUPFAM" id="SSF69000">
    <property type="entry name" value="FAD-dependent thiol oxidase"/>
    <property type="match status" value="1"/>
</dbReference>
<dbReference type="InterPro" id="IPR039798">
    <property type="entry name" value="Sulfhydryl_oxidase"/>
</dbReference>
<evidence type="ECO:0000256" key="1">
    <source>
        <dbReference type="ARBA" id="ARBA00001974"/>
    </source>
</evidence>
<evidence type="ECO:0000259" key="8">
    <source>
        <dbReference type="PROSITE" id="PS51324"/>
    </source>
</evidence>
<evidence type="ECO:0000256" key="6">
    <source>
        <dbReference type="ARBA" id="ARBA00023157"/>
    </source>
</evidence>
<dbReference type="Pfam" id="PF04777">
    <property type="entry name" value="Evr1_Alr"/>
    <property type="match status" value="1"/>
</dbReference>
<keyword evidence="2 7" id="KW-0285">Flavoprotein</keyword>
<dbReference type="GO" id="GO:0000139">
    <property type="term" value="C:Golgi membrane"/>
    <property type="evidence" value="ECO:0007669"/>
    <property type="project" value="TreeGrafter"/>
</dbReference>
<dbReference type="PROSITE" id="PS51324">
    <property type="entry name" value="ERV_ALR"/>
    <property type="match status" value="1"/>
</dbReference>
<dbReference type="GO" id="GO:0016971">
    <property type="term" value="F:flavin-dependent sulfhydryl oxidase activity"/>
    <property type="evidence" value="ECO:0007669"/>
    <property type="project" value="InterPro"/>
</dbReference>
<evidence type="ECO:0000313" key="9">
    <source>
        <dbReference type="EMBL" id="JAS61583.1"/>
    </source>
</evidence>
<sequence length="350" mass="39766">QNSSSSLCPSLTLKNLNSAVTKFTFYITYHDSEIDKLVLDYCAENDAKVVLVPFAVNFEGDGLLPNSLYYKNESEYQLVSSFQNAANNSAIVRSAIEQFLAVNLKIVVNTELSVTEDISESLDEDNSHSAETVDAVKCLVLQQQRDVVFLQDLRKAMNYSLGTQLKCWNSTNESAAKNFLKAIHDYFPLSAEEKSAVERALSAKCGPIDGVVVLNPDQSDWLGCSRSGPNQKIRRGYTCGLWQSFHYLLVKSLENDDSKNVLLAIREYIRNFFSCEECRNHFLEMERNDTVDKVRSSKEAVLWLWKKHNVVNERLKSEGKEDSRFPKILFPGRSFCPKCYHGEKNTMWST</sequence>
<comment type="catalytic activity">
    <reaction evidence="7">
        <text>2 R'C(R)SH + O2 = R'C(R)S-S(R)CR' + H2O2</text>
        <dbReference type="Rhea" id="RHEA:17357"/>
        <dbReference type="ChEBI" id="CHEBI:15379"/>
        <dbReference type="ChEBI" id="CHEBI:16240"/>
        <dbReference type="ChEBI" id="CHEBI:16520"/>
        <dbReference type="ChEBI" id="CHEBI:17412"/>
        <dbReference type="EC" id="1.8.3.2"/>
    </reaction>
</comment>
<keyword evidence="5 7" id="KW-0560">Oxidoreductase</keyword>
<dbReference type="EC" id="1.8.3.2" evidence="7"/>
<dbReference type="Gene3D" id="1.20.120.310">
    <property type="entry name" value="ERV/ALR sulfhydryl oxidase domain"/>
    <property type="match status" value="1"/>
</dbReference>
<feature type="non-terminal residue" evidence="9">
    <location>
        <position position="350"/>
    </location>
</feature>
<reference evidence="9" key="1">
    <citation type="submission" date="2015-11" db="EMBL/GenBank/DDBJ databases">
        <title>De novo transcriptome assembly of four potential Pierce s Disease insect vectors from Arizona vineyards.</title>
        <authorList>
            <person name="Tassone E.E."/>
        </authorList>
    </citation>
    <scope>NUCLEOTIDE SEQUENCE</scope>
</reference>
<dbReference type="InterPro" id="IPR017905">
    <property type="entry name" value="ERV/ALR_sulphydryl_oxidase"/>
</dbReference>
<evidence type="ECO:0000256" key="2">
    <source>
        <dbReference type="ARBA" id="ARBA00022630"/>
    </source>
</evidence>
<keyword evidence="6" id="KW-1015">Disulfide bond</keyword>
<feature type="domain" description="ERV/ALR sulfhydryl oxidase" evidence="8">
    <location>
        <begin position="227"/>
        <end position="329"/>
    </location>
</feature>